<dbReference type="InterPro" id="IPR039498">
    <property type="entry name" value="NTP_transf_5"/>
</dbReference>
<name>F6D721_METPW</name>
<dbReference type="STRING" id="868131.MSWAN_1373"/>
<keyword evidence="2" id="KW-1185">Reference proteome</keyword>
<dbReference type="EMBL" id="CP002772">
    <property type="protein sequence ID" value="AEG18388.1"/>
    <property type="molecule type" value="Genomic_DNA"/>
</dbReference>
<reference evidence="1 2" key="1">
    <citation type="journal article" date="2014" name="Int. J. Syst. Evol. Microbiol.">
        <title>Methanobacterium paludis sp. nov. and a novel strain of Methanobacterium lacus isolated from northern peatlands.</title>
        <authorList>
            <person name="Cadillo-Quiroz H."/>
            <person name="Brauer S.L."/>
            <person name="Goodson N."/>
            <person name="Yavitt J.B."/>
            <person name="Zinder S.H."/>
        </authorList>
    </citation>
    <scope>NUCLEOTIDE SEQUENCE [LARGE SCALE GENOMIC DNA]</scope>
    <source>
        <strain evidence="2">DSM 25820 / JCM 18151 / SWAN1</strain>
    </source>
</reference>
<dbReference type="HOGENOM" id="CLU_036186_0_0_2"/>
<proteinExistence type="predicted"/>
<dbReference type="Proteomes" id="UP000009231">
    <property type="component" value="Chromosome"/>
</dbReference>
<accession>F6D721</accession>
<dbReference type="KEGG" id="mew:MSWAN_1373"/>
<dbReference type="Gene3D" id="3.30.460.40">
    <property type="match status" value="1"/>
</dbReference>
<evidence type="ECO:0008006" key="3">
    <source>
        <dbReference type="Google" id="ProtNLM"/>
    </source>
</evidence>
<sequence>MTKNTDFALKIVPEDKLLLLCARTVLESETKVKIRSLIEESLNWDYLIQRASQHRLTQLLYWNLKDFNVPETILDRLKENFEGNGRRNLLMLGELLKVLKLFGSGGITAVPYKGPVLALYAYQNLSLRQFDDLDIFVNRKDVLKVKEILVSQGYKPQFEVEGFMQRRFLKSQREYKFVNPKTNVHIEIHWQFPGVSFSFSSETKFLEDPESRTMIKVNNKEISSLSTENMFLILCIHASGHLWERLSWICDISKLIQSHEMDWEHVFEKADELGIKRVLKVSLLLAVGLFALKLPDAVLEDIKSDEKVKNLVFKVKKRIFQEGSENIFQMADVRLNIRENRSNRVKDLFNILFNPTNKEWDESSLKLILPPVSYILRFINVFKDY</sequence>
<dbReference type="Pfam" id="PF14907">
    <property type="entry name" value="NTP_transf_5"/>
    <property type="match status" value="1"/>
</dbReference>
<dbReference type="eggNOG" id="arCOG10138">
    <property type="taxonomic scope" value="Archaea"/>
</dbReference>
<dbReference type="AlphaFoldDB" id="F6D721"/>
<organism evidence="1 2">
    <name type="scientific">Methanobacterium paludis (strain DSM 25820 / JCM 18151 / SWAN1)</name>
    <dbReference type="NCBI Taxonomy" id="868131"/>
    <lineage>
        <taxon>Archaea</taxon>
        <taxon>Methanobacteriati</taxon>
        <taxon>Methanobacteriota</taxon>
        <taxon>Methanomada group</taxon>
        <taxon>Methanobacteria</taxon>
        <taxon>Methanobacteriales</taxon>
        <taxon>Methanobacteriaceae</taxon>
        <taxon>Methanobacterium</taxon>
    </lineage>
</organism>
<gene>
    <name evidence="1" type="ordered locus">MSWAN_1373</name>
</gene>
<evidence type="ECO:0000313" key="2">
    <source>
        <dbReference type="Proteomes" id="UP000009231"/>
    </source>
</evidence>
<evidence type="ECO:0000313" key="1">
    <source>
        <dbReference type="EMBL" id="AEG18388.1"/>
    </source>
</evidence>
<protein>
    <recommendedName>
        <fullName evidence="3">Nucleotidyltransferase family protein</fullName>
    </recommendedName>
</protein>